<dbReference type="GO" id="GO:0032259">
    <property type="term" value="P:methylation"/>
    <property type="evidence" value="ECO:0007669"/>
    <property type="project" value="UniProtKB-KW"/>
</dbReference>
<dbReference type="RefSeq" id="WP_121159636.1">
    <property type="nucleotide sequence ID" value="NZ_RBKT01000001.1"/>
</dbReference>
<name>A0A495JRD8_9ACTN</name>
<keyword evidence="1 5" id="KW-0489">Methyltransferase</keyword>
<gene>
    <name evidence="5" type="ORF">BDK92_5936</name>
</gene>
<keyword evidence="3" id="KW-0949">S-adenosyl-L-methionine</keyword>
<dbReference type="CDD" id="cd02440">
    <property type="entry name" value="AdoMet_MTases"/>
    <property type="match status" value="1"/>
</dbReference>
<feature type="domain" description="Methyltransferase type 11" evidence="4">
    <location>
        <begin position="39"/>
        <end position="135"/>
    </location>
</feature>
<dbReference type="PANTHER" id="PTHR43464">
    <property type="entry name" value="METHYLTRANSFERASE"/>
    <property type="match status" value="1"/>
</dbReference>
<dbReference type="Proteomes" id="UP000277671">
    <property type="component" value="Unassembled WGS sequence"/>
</dbReference>
<comment type="caution">
    <text evidence="5">The sequence shown here is derived from an EMBL/GenBank/DDBJ whole genome shotgun (WGS) entry which is preliminary data.</text>
</comment>
<evidence type="ECO:0000313" key="6">
    <source>
        <dbReference type="Proteomes" id="UP000277671"/>
    </source>
</evidence>
<sequence length="215" mass="23589">MNDLGSQIAYWDSVGATKTFTHPVNLRWLAGVSPDARVLDYGCGYGRVMAELSEHGFSDVSGVDLSPALIERGRQLHADLHFSVLPSPPDLPCAAASLDVVLLFAVLTCVPDDDAQRALVAELSRVLAPGGLLYVSDMVQQHDERNRSRYAAYAQQFGTPYGVFATDDGAVCRHHDIAELHDLLSDFDLVEEQRIEVTTMNGHRSQAVQLLARKR</sequence>
<dbReference type="GO" id="GO:0008757">
    <property type="term" value="F:S-adenosylmethionine-dependent methyltransferase activity"/>
    <property type="evidence" value="ECO:0007669"/>
    <property type="project" value="InterPro"/>
</dbReference>
<dbReference type="AlphaFoldDB" id="A0A495JRD8"/>
<dbReference type="PANTHER" id="PTHR43464:SF19">
    <property type="entry name" value="UBIQUINONE BIOSYNTHESIS O-METHYLTRANSFERASE, MITOCHONDRIAL"/>
    <property type="match status" value="1"/>
</dbReference>
<accession>A0A495JRD8</accession>
<dbReference type="InterPro" id="IPR013216">
    <property type="entry name" value="Methyltransf_11"/>
</dbReference>
<evidence type="ECO:0000256" key="2">
    <source>
        <dbReference type="ARBA" id="ARBA00022679"/>
    </source>
</evidence>
<dbReference type="SUPFAM" id="SSF53335">
    <property type="entry name" value="S-adenosyl-L-methionine-dependent methyltransferases"/>
    <property type="match status" value="1"/>
</dbReference>
<dbReference type="InterPro" id="IPR029063">
    <property type="entry name" value="SAM-dependent_MTases_sf"/>
</dbReference>
<evidence type="ECO:0000256" key="1">
    <source>
        <dbReference type="ARBA" id="ARBA00022603"/>
    </source>
</evidence>
<reference evidence="5 6" key="1">
    <citation type="submission" date="2018-10" db="EMBL/GenBank/DDBJ databases">
        <title>Sequencing the genomes of 1000 actinobacteria strains.</title>
        <authorList>
            <person name="Klenk H.-P."/>
        </authorList>
    </citation>
    <scope>NUCLEOTIDE SEQUENCE [LARGE SCALE GENOMIC DNA]</scope>
    <source>
        <strain evidence="5 6">DSM 45175</strain>
    </source>
</reference>
<evidence type="ECO:0000256" key="3">
    <source>
        <dbReference type="ARBA" id="ARBA00022691"/>
    </source>
</evidence>
<protein>
    <submittedName>
        <fullName evidence="5">Methyltransferase family protein</fullName>
    </submittedName>
</protein>
<dbReference type="EMBL" id="RBKT01000001">
    <property type="protein sequence ID" value="RKR91537.1"/>
    <property type="molecule type" value="Genomic_DNA"/>
</dbReference>
<proteinExistence type="predicted"/>
<evidence type="ECO:0000259" key="4">
    <source>
        <dbReference type="Pfam" id="PF08241"/>
    </source>
</evidence>
<dbReference type="Gene3D" id="3.40.50.150">
    <property type="entry name" value="Vaccinia Virus protein VP39"/>
    <property type="match status" value="1"/>
</dbReference>
<keyword evidence="6" id="KW-1185">Reference proteome</keyword>
<evidence type="ECO:0000313" key="5">
    <source>
        <dbReference type="EMBL" id="RKR91537.1"/>
    </source>
</evidence>
<dbReference type="Pfam" id="PF08241">
    <property type="entry name" value="Methyltransf_11"/>
    <property type="match status" value="1"/>
</dbReference>
<organism evidence="5 6">
    <name type="scientific">Micromonospora pisi</name>
    <dbReference type="NCBI Taxonomy" id="589240"/>
    <lineage>
        <taxon>Bacteria</taxon>
        <taxon>Bacillati</taxon>
        <taxon>Actinomycetota</taxon>
        <taxon>Actinomycetes</taxon>
        <taxon>Micromonosporales</taxon>
        <taxon>Micromonosporaceae</taxon>
        <taxon>Micromonospora</taxon>
    </lineage>
</organism>
<keyword evidence="2 5" id="KW-0808">Transferase</keyword>
<dbReference type="OrthoDB" id="4228691at2"/>